<dbReference type="Pfam" id="PF13464">
    <property type="entry name" value="RodZ_C"/>
    <property type="match status" value="1"/>
</dbReference>
<proteinExistence type="predicted"/>
<feature type="region of interest" description="Disordered" evidence="1">
    <location>
        <begin position="84"/>
        <end position="211"/>
    </location>
</feature>
<dbReference type="EMBL" id="JACCFO010000001">
    <property type="protein sequence ID" value="NYI95491.1"/>
    <property type="molecule type" value="Genomic_DNA"/>
</dbReference>
<dbReference type="Proteomes" id="UP000575985">
    <property type="component" value="Unassembled WGS sequence"/>
</dbReference>
<dbReference type="AlphaFoldDB" id="A0A853BLQ0"/>
<dbReference type="PANTHER" id="PTHR34475">
    <property type="match status" value="1"/>
</dbReference>
<feature type="compositionally biased region" description="Basic and acidic residues" evidence="1">
    <location>
        <begin position="108"/>
        <end position="124"/>
    </location>
</feature>
<evidence type="ECO:0000313" key="3">
    <source>
        <dbReference type="EMBL" id="NYI95491.1"/>
    </source>
</evidence>
<dbReference type="InterPro" id="IPR050400">
    <property type="entry name" value="Bact_Cytoskel_RodZ"/>
</dbReference>
<accession>A0A853BLQ0</accession>
<evidence type="ECO:0000256" key="1">
    <source>
        <dbReference type="SAM" id="MobiDB-lite"/>
    </source>
</evidence>
<feature type="compositionally biased region" description="Low complexity" evidence="1">
    <location>
        <begin position="125"/>
        <end position="141"/>
    </location>
</feature>
<name>A0A853BLQ0_9ACTN</name>
<feature type="domain" description="Cytoskeleton protein RodZ-like C-terminal" evidence="2">
    <location>
        <begin position="300"/>
        <end position="369"/>
    </location>
</feature>
<dbReference type="Pfam" id="PF13413">
    <property type="entry name" value="HTH_25"/>
    <property type="match status" value="1"/>
</dbReference>
<feature type="compositionally biased region" description="Low complexity" evidence="1">
    <location>
        <begin position="173"/>
        <end position="207"/>
    </location>
</feature>
<dbReference type="Gene3D" id="1.10.260.40">
    <property type="entry name" value="lambda repressor-like DNA-binding domains"/>
    <property type="match status" value="1"/>
</dbReference>
<gene>
    <name evidence="3" type="ORF">HNR12_001768</name>
</gene>
<reference evidence="3 4" key="1">
    <citation type="submission" date="2020-07" db="EMBL/GenBank/DDBJ databases">
        <title>Sequencing the genomes of 1000 actinobacteria strains.</title>
        <authorList>
            <person name="Klenk H.-P."/>
        </authorList>
    </citation>
    <scope>NUCLEOTIDE SEQUENCE [LARGE SCALE GENOMIC DNA]</scope>
    <source>
        <strain evidence="3 4">DSM 45927</strain>
    </source>
</reference>
<comment type="caution">
    <text evidence="3">The sequence shown here is derived from an EMBL/GenBank/DDBJ whole genome shotgun (WGS) entry which is preliminary data.</text>
</comment>
<dbReference type="InterPro" id="IPR025194">
    <property type="entry name" value="RodZ-like_C"/>
</dbReference>
<evidence type="ECO:0000259" key="2">
    <source>
        <dbReference type="Pfam" id="PF13464"/>
    </source>
</evidence>
<dbReference type="GO" id="GO:0003677">
    <property type="term" value="F:DNA binding"/>
    <property type="evidence" value="ECO:0007669"/>
    <property type="project" value="InterPro"/>
</dbReference>
<organism evidence="3 4">
    <name type="scientific">Streptomonospora nanhaiensis</name>
    <dbReference type="NCBI Taxonomy" id="1323731"/>
    <lineage>
        <taxon>Bacteria</taxon>
        <taxon>Bacillati</taxon>
        <taxon>Actinomycetota</taxon>
        <taxon>Actinomycetes</taxon>
        <taxon>Streptosporangiales</taxon>
        <taxon>Nocardiopsidaceae</taxon>
        <taxon>Streptomonospora</taxon>
    </lineage>
</organism>
<feature type="compositionally biased region" description="Polar residues" evidence="1">
    <location>
        <begin position="89"/>
        <end position="101"/>
    </location>
</feature>
<dbReference type="RefSeq" id="WP_179766998.1">
    <property type="nucleotide sequence ID" value="NZ_JACCFO010000001.1"/>
</dbReference>
<protein>
    <recommendedName>
        <fullName evidence="2">Cytoskeleton protein RodZ-like C-terminal domain-containing protein</fullName>
    </recommendedName>
</protein>
<evidence type="ECO:0000313" key="4">
    <source>
        <dbReference type="Proteomes" id="UP000575985"/>
    </source>
</evidence>
<sequence length="377" mass="38401">MTTIGQTLAAAREDLGYSLADLSARTCIRQPVLAGMEGDDFRVCGGDFYARGHIRSVCRELGLDPGPLIEEFDREHARGSMAPAFTGAPVTTGTVHPTGRSSAAGDAAEERAKEGARERAEERAAPAAEAPTAAPQAAVPAPRGPRDTEAAVAASGAGRARRGAAGGDGGAAEPGAAPHPAPARAAGSAAPRPDSAGPAEAGAPAAEDAPRRRRGGRILALPAAVAAAARRSWPLLVVAALAGAAIFAAVRAWPDEDSRERAAGAVVARPGGQAAAAQGRAGGLSAVVAAERKAEEVRLTLAATDRVWVRVTGPDGRDHFTGIMERGHVRTFAHPDELRLHAGRASALHVRVNGEDRGPLGDTGRVADVRYAAVDLV</sequence>
<dbReference type="PANTHER" id="PTHR34475:SF1">
    <property type="entry name" value="CYTOSKELETON PROTEIN RODZ"/>
    <property type="match status" value="1"/>
</dbReference>
<keyword evidence="4" id="KW-1185">Reference proteome</keyword>
<dbReference type="InterPro" id="IPR010982">
    <property type="entry name" value="Lambda_DNA-bd_dom_sf"/>
</dbReference>